<proteinExistence type="predicted"/>
<feature type="signal peptide" evidence="2">
    <location>
        <begin position="1"/>
        <end position="22"/>
    </location>
</feature>
<feature type="compositionally biased region" description="Polar residues" evidence="1">
    <location>
        <begin position="122"/>
        <end position="138"/>
    </location>
</feature>
<sequence length="1363" mass="159166">MKKTNYLLLLTLPLSISAIVPAVVSCYKTPENIDKKSETEKNNSKNITNKNQNKQESTNNNTTNKVPKNENKDNSNTTNKNDLNTKGETNNKPKKDIQSELGPKNENEDKNNSETKEDIKSGSPQKENQNIQNTPNQEQELDIENTPSKSFYNPNFNLIDNYTKRPSINVNDISEFNLDDSDFRIYNTWLKTKNNAKNQQNKHFDISKFNAFELSHSYLKNNTLTLYISSKLSLDDLNNYKLQYTNKNQNHLVDLVYSDNNKSNKMFVAQIQNINKTDKISLLNVQKNDIIYQLKSNNYLLPLLDSFKLEDNVVIKSITDWKTWDETQNIHTFSLQFYDKNFNNLTNFPNEMQLVLLKKNKQIINVKFNYKKGNQYNQVVETDNFSKLIATAESFEISEVDKILGIQVKKNNEEWKWLENIPNIEIKNQDNGNEFLSLFKKGPKLTKISVENNNLVVNFQNSQDFVNKEIELEIKSLDPFNPFSNLYKLKKNSQNSFIYENIDFPKDISKLIVTKIKIDKELFEYDINDQETIFNNANAFKEFQINKLNFYLDNKNRQILGSVAIDFNNDDLEIFQNKKLELTFKRLSPFVGETQYESIYNNLFLSEQKVLIPFNKLQKFNLNGFYENIEYELQKIRIVDSFSLNEFVNEAKFSKSLEKLNNKKLLYNFINDDQKDNNFIYKENTDCTKNDLINKKDQESNIEYTLQNHYAIVNYKRENWYKYQATLFEDKINNKTKSKNEYLNTNLDKFNLIKNNKKVNTHFISPREIINNLSWNINKDFTEASITKDLSSFSNLDKHLDDAFFVLGFEFDPKQRQVIDIIEPEPFFRYNKTGYRINSSVKNMSKSFVYLTIPYKIILEEQTINNLGFEYLAIRNSKEDELNLKKLIDFRYSFSIKYDNTTKKLTFSINSRNDDIKIFDTLGDHYLSLNNSAFLGSSLFFVHWADLNGQLNPIEYKPIYNKEILSIGLEQLNFKDNYEHLKTTLEGSSKRVYFNNNEKNVLNARQRVFNFASRQMRGQGTWNVIGKVKPNDPNDFKFFITTNQHVWGEKEIREFSNNYFNLPIDLPEPQGGWNINKSDKRGLVFESRKWAKPTVGVKIITNFHNDKAFPTSYKDFKNNFGDINYNSTWNIYGEGQYGRNTHSLSSADLIVAIADFKDFYSIFEEKDNKVYYDGVVVDQNDPSIYKTYKFFKTLKELKNLKPSKHNLHLSQLVNLNWSLASFPIGKQAANPDSLDAKRYREYIIGSMDERGIEGLLYPGAMSKMPTVPLSSKIFDLQSGASGSMAFDSEGNITGLVTESSYYRSNVMIVDTNANSFFGDGSTTQNPGSFYERMRLLSYLYPEKYDSEQFNNLPNWETKTGKNI</sequence>
<evidence type="ECO:0000313" key="3">
    <source>
        <dbReference type="EMBL" id="MBU4692403.1"/>
    </source>
</evidence>
<organism evidence="3 4">
    <name type="scientific">Mycoplasma zalophi</name>
    <dbReference type="NCBI Taxonomy" id="191287"/>
    <lineage>
        <taxon>Bacteria</taxon>
        <taxon>Bacillati</taxon>
        <taxon>Mycoplasmatota</taxon>
        <taxon>Mollicutes</taxon>
        <taxon>Mycoplasmataceae</taxon>
        <taxon>Mycoplasma</taxon>
    </lineage>
</organism>
<evidence type="ECO:0008006" key="5">
    <source>
        <dbReference type="Google" id="ProtNLM"/>
    </source>
</evidence>
<evidence type="ECO:0000256" key="1">
    <source>
        <dbReference type="SAM" id="MobiDB-lite"/>
    </source>
</evidence>
<dbReference type="RefSeq" id="WP_216488960.1">
    <property type="nucleotide sequence ID" value="NZ_JAHMHH010000002.1"/>
</dbReference>
<name>A0ABS6DQ40_9MOLU</name>
<protein>
    <recommendedName>
        <fullName evidence="5">DUF31 domain-containing protein</fullName>
    </recommendedName>
</protein>
<feature type="chain" id="PRO_5045639483" description="DUF31 domain-containing protein" evidence="2">
    <location>
        <begin position="23"/>
        <end position="1363"/>
    </location>
</feature>
<gene>
    <name evidence="3" type="ORF">KQ875_02200</name>
</gene>
<accession>A0ABS6DQ40</accession>
<dbReference type="Proteomes" id="UP000718793">
    <property type="component" value="Unassembled WGS sequence"/>
</dbReference>
<dbReference type="PROSITE" id="PS51257">
    <property type="entry name" value="PROKAR_LIPOPROTEIN"/>
    <property type="match status" value="1"/>
</dbReference>
<evidence type="ECO:0000256" key="2">
    <source>
        <dbReference type="SAM" id="SignalP"/>
    </source>
</evidence>
<feature type="region of interest" description="Disordered" evidence="1">
    <location>
        <begin position="35"/>
        <end position="139"/>
    </location>
</feature>
<dbReference type="EMBL" id="JAHMHH010000002">
    <property type="protein sequence ID" value="MBU4692403.1"/>
    <property type="molecule type" value="Genomic_DNA"/>
</dbReference>
<keyword evidence="4" id="KW-1185">Reference proteome</keyword>
<reference evidence="3" key="1">
    <citation type="submission" date="2021-06" db="EMBL/GenBank/DDBJ databases">
        <title>Novel Mycoplasma species detected in California sea lions (Zalophus californianus) from the USA.</title>
        <authorList>
            <person name="Volokhov D.V."/>
            <person name="Furtak V.A."/>
            <person name="Zagorodnyaya T.A."/>
        </authorList>
    </citation>
    <scope>NUCLEOTIDE SEQUENCE [LARGE SCALE GENOMIC DNA]</scope>
    <source>
        <strain evidence="3">CSL 5346</strain>
    </source>
</reference>
<keyword evidence="2" id="KW-0732">Signal</keyword>
<feature type="compositionally biased region" description="Basic and acidic residues" evidence="1">
    <location>
        <begin position="83"/>
        <end position="120"/>
    </location>
</feature>
<evidence type="ECO:0000313" key="4">
    <source>
        <dbReference type="Proteomes" id="UP000718793"/>
    </source>
</evidence>
<comment type="caution">
    <text evidence="3">The sequence shown here is derived from an EMBL/GenBank/DDBJ whole genome shotgun (WGS) entry which is preliminary data.</text>
</comment>
<feature type="compositionally biased region" description="Low complexity" evidence="1">
    <location>
        <begin position="44"/>
        <end position="66"/>
    </location>
</feature>